<gene>
    <name evidence="1" type="ORF">BECKDK2373C_GA0170839_12163</name>
</gene>
<accession>A0A450TNN8</accession>
<name>A0A450TNN8_9GAMM</name>
<protein>
    <submittedName>
        <fullName evidence="1">Uncharacterized protein</fullName>
    </submittedName>
</protein>
<reference evidence="1" key="1">
    <citation type="submission" date="2019-02" db="EMBL/GenBank/DDBJ databases">
        <authorList>
            <person name="Gruber-Vodicka R. H."/>
            <person name="Seah K. B. B."/>
        </authorList>
    </citation>
    <scope>NUCLEOTIDE SEQUENCE</scope>
    <source>
        <strain evidence="1">BECK_DK161</strain>
    </source>
</reference>
<dbReference type="EMBL" id="CAADEY010000216">
    <property type="protein sequence ID" value="VFJ69392.1"/>
    <property type="molecule type" value="Genomic_DNA"/>
</dbReference>
<proteinExistence type="predicted"/>
<dbReference type="AlphaFoldDB" id="A0A450TNN8"/>
<evidence type="ECO:0000313" key="1">
    <source>
        <dbReference type="EMBL" id="VFJ69392.1"/>
    </source>
</evidence>
<sequence>MLLPINLRETAIALQSNQNIRAAVSSSEEELHKKAILPSWGEAGWLLRETRARE</sequence>
<organism evidence="1">
    <name type="scientific">Candidatus Kentrum sp. DK</name>
    <dbReference type="NCBI Taxonomy" id="2126562"/>
    <lineage>
        <taxon>Bacteria</taxon>
        <taxon>Pseudomonadati</taxon>
        <taxon>Pseudomonadota</taxon>
        <taxon>Gammaproteobacteria</taxon>
        <taxon>Candidatus Kentrum</taxon>
    </lineage>
</organism>